<evidence type="ECO:0000313" key="4">
    <source>
        <dbReference type="Proteomes" id="UP001652660"/>
    </source>
</evidence>
<dbReference type="AlphaFoldDB" id="A0A6P6UIY7"/>
<reference evidence="5" key="2">
    <citation type="submission" date="2025-08" db="UniProtKB">
        <authorList>
            <consortium name="RefSeq"/>
        </authorList>
    </citation>
    <scope>IDENTIFICATION</scope>
    <source>
        <tissue evidence="5">Leaves</tissue>
    </source>
</reference>
<dbReference type="Gene3D" id="1.10.510.10">
    <property type="entry name" value="Transferase(Phosphotransferase) domain 1"/>
    <property type="match status" value="1"/>
</dbReference>
<dbReference type="SUPFAM" id="SSF56112">
    <property type="entry name" value="Protein kinase-like (PK-like)"/>
    <property type="match status" value="1"/>
</dbReference>
<sequence length="360" mass="41181">MNPIRKVLLFLRRSKSRESNLCTNGGLVLEELISCFGGRYNVPMRCFTTKELQRALRNVSGHGRRNFFCKMFTGNLEERPVLIRCFTGIATCVVWHLAPTNVVIRDIVVTSQMSHLKNVLHLIGCCLDSAFPVMVYEYAPGTKFLDECLSRCIYGKALSWKCRVKIAKDIASVLLYLHTSFRTPIIFRDLTPSNVLMDPSGVAKLFDFTFSVFLPPGEVQVKDHGGSQGGHLDPQYKISGLVTEKTDVYSFGVLMLALFTGETDAMKYREGTRERIHIRDYVKDFLVTHQVKEIADPRMLEDEGNNKDEMEQQLLDFLDLALRCTEYEGINRPDMIDVAKELRQMESTRNSWNSRAHRNF</sequence>
<protein>
    <submittedName>
        <fullName evidence="5">Non-functional pseudokinase ZED1-like</fullName>
    </submittedName>
</protein>
<evidence type="ECO:0000259" key="3">
    <source>
        <dbReference type="PROSITE" id="PS50011"/>
    </source>
</evidence>
<organism evidence="4 5">
    <name type="scientific">Coffea arabica</name>
    <name type="common">Arabian coffee</name>
    <dbReference type="NCBI Taxonomy" id="13443"/>
    <lineage>
        <taxon>Eukaryota</taxon>
        <taxon>Viridiplantae</taxon>
        <taxon>Streptophyta</taxon>
        <taxon>Embryophyta</taxon>
        <taxon>Tracheophyta</taxon>
        <taxon>Spermatophyta</taxon>
        <taxon>Magnoliopsida</taxon>
        <taxon>eudicotyledons</taxon>
        <taxon>Gunneridae</taxon>
        <taxon>Pentapetalae</taxon>
        <taxon>asterids</taxon>
        <taxon>lamiids</taxon>
        <taxon>Gentianales</taxon>
        <taxon>Rubiaceae</taxon>
        <taxon>Ixoroideae</taxon>
        <taxon>Gardenieae complex</taxon>
        <taxon>Bertiereae - Coffeeae clade</taxon>
        <taxon>Coffeeae</taxon>
        <taxon>Coffea</taxon>
    </lineage>
</organism>
<dbReference type="InterPro" id="IPR045274">
    <property type="entry name" value="WAK-like"/>
</dbReference>
<feature type="domain" description="Protein kinase" evidence="3">
    <location>
        <begin position="54"/>
        <end position="360"/>
    </location>
</feature>
<dbReference type="InterPro" id="IPR011009">
    <property type="entry name" value="Kinase-like_dom_sf"/>
</dbReference>
<gene>
    <name evidence="5" type="primary">LOC113711530</name>
</gene>
<keyword evidence="2" id="KW-0067">ATP-binding</keyword>
<dbReference type="Proteomes" id="UP001652660">
    <property type="component" value="Chromosome 10e"/>
</dbReference>
<dbReference type="OrthoDB" id="75710at2759"/>
<dbReference type="GO" id="GO:0016020">
    <property type="term" value="C:membrane"/>
    <property type="evidence" value="ECO:0007669"/>
    <property type="project" value="TreeGrafter"/>
</dbReference>
<proteinExistence type="predicted"/>
<keyword evidence="1" id="KW-0547">Nucleotide-binding</keyword>
<dbReference type="PROSITE" id="PS50011">
    <property type="entry name" value="PROTEIN_KINASE_DOM"/>
    <property type="match status" value="1"/>
</dbReference>
<keyword evidence="4" id="KW-1185">Reference proteome</keyword>
<reference evidence="4" key="1">
    <citation type="journal article" date="2025" name="Foods">
        <title>Unveiling the Microbial Signatures of Arabica Coffee Cherries: Insights into Ripeness Specific Diversity, Functional Traits, and Implications for Quality and Safety.</title>
        <authorList>
            <consortium name="RefSeq"/>
            <person name="Tenea G.N."/>
            <person name="Cifuentes V."/>
            <person name="Reyes P."/>
            <person name="Cevallos-Vallejos M."/>
        </authorList>
    </citation>
    <scope>NUCLEOTIDE SEQUENCE [LARGE SCALE GENOMIC DNA]</scope>
</reference>
<dbReference type="InterPro" id="IPR000719">
    <property type="entry name" value="Prot_kinase_dom"/>
</dbReference>
<evidence type="ECO:0000256" key="1">
    <source>
        <dbReference type="ARBA" id="ARBA00022741"/>
    </source>
</evidence>
<dbReference type="RefSeq" id="XP_027090489.2">
    <property type="nucleotide sequence ID" value="XM_027234688.2"/>
</dbReference>
<dbReference type="PANTHER" id="PTHR27005:SF466">
    <property type="entry name" value="NON-FUNCTIONAL PSEUDOKINASE ZED1-LIKE"/>
    <property type="match status" value="1"/>
</dbReference>
<accession>A0A6P6UIY7</accession>
<dbReference type="GeneID" id="113711530"/>
<dbReference type="Pfam" id="PF00069">
    <property type="entry name" value="Pkinase"/>
    <property type="match status" value="1"/>
</dbReference>
<evidence type="ECO:0000256" key="2">
    <source>
        <dbReference type="ARBA" id="ARBA00022840"/>
    </source>
</evidence>
<dbReference type="PANTHER" id="PTHR27005">
    <property type="entry name" value="WALL-ASSOCIATED RECEPTOR KINASE-LIKE 21"/>
    <property type="match status" value="1"/>
</dbReference>
<evidence type="ECO:0000313" key="5">
    <source>
        <dbReference type="RefSeq" id="XP_027090489.2"/>
    </source>
</evidence>
<name>A0A6P6UIY7_COFAR</name>